<accession>A0AAX2AF58</accession>
<protein>
    <submittedName>
        <fullName evidence="7">Chemotaxis protein</fullName>
    </submittedName>
</protein>
<gene>
    <name evidence="7" type="ORF">CP985_09425</name>
</gene>
<name>A0AAX2AF58_9BACT</name>
<dbReference type="AlphaFoldDB" id="A0AAX2AF58"/>
<dbReference type="GO" id="GO:0005886">
    <property type="term" value="C:plasma membrane"/>
    <property type="evidence" value="ECO:0007669"/>
    <property type="project" value="TreeGrafter"/>
</dbReference>
<evidence type="ECO:0000256" key="2">
    <source>
        <dbReference type="ARBA" id="ARBA00029447"/>
    </source>
</evidence>
<evidence type="ECO:0000256" key="4">
    <source>
        <dbReference type="SAM" id="Coils"/>
    </source>
</evidence>
<feature type="transmembrane region" description="Helical" evidence="5">
    <location>
        <begin position="319"/>
        <end position="342"/>
    </location>
</feature>
<dbReference type="InterPro" id="IPR033462">
    <property type="entry name" value="Cache_3-Cache_2"/>
</dbReference>
<dbReference type="SUPFAM" id="SSF58104">
    <property type="entry name" value="Methyl-accepting chemotaxis protein (MCP) signaling domain"/>
    <property type="match status" value="1"/>
</dbReference>
<dbReference type="CDD" id="cd11386">
    <property type="entry name" value="MCP_signal"/>
    <property type="match status" value="1"/>
</dbReference>
<dbReference type="InterPro" id="IPR029151">
    <property type="entry name" value="Sensor-like_sf"/>
</dbReference>
<dbReference type="InterPro" id="IPR004089">
    <property type="entry name" value="MCPsignal_dom"/>
</dbReference>
<dbReference type="Pfam" id="PF17201">
    <property type="entry name" value="Cache_3-Cache_2"/>
    <property type="match status" value="1"/>
</dbReference>
<dbReference type="GO" id="GO:0006935">
    <property type="term" value="P:chemotaxis"/>
    <property type="evidence" value="ECO:0007669"/>
    <property type="project" value="UniProtKB-KW"/>
</dbReference>
<dbReference type="Gene3D" id="3.30.450.20">
    <property type="entry name" value="PAS domain"/>
    <property type="match status" value="1"/>
</dbReference>
<evidence type="ECO:0000256" key="3">
    <source>
        <dbReference type="PROSITE-ProRule" id="PRU00284"/>
    </source>
</evidence>
<evidence type="ECO:0000313" key="7">
    <source>
        <dbReference type="EMBL" id="RXK15275.1"/>
    </source>
</evidence>
<dbReference type="GO" id="GO:0004888">
    <property type="term" value="F:transmembrane signaling receptor activity"/>
    <property type="evidence" value="ECO:0007669"/>
    <property type="project" value="TreeGrafter"/>
</dbReference>
<dbReference type="RefSeq" id="WP_114840877.1">
    <property type="nucleotide sequence ID" value="NZ_CP031219.1"/>
</dbReference>
<evidence type="ECO:0000259" key="6">
    <source>
        <dbReference type="PROSITE" id="PS50111"/>
    </source>
</evidence>
<keyword evidence="1" id="KW-0488">Methylation</keyword>
<sequence length="752" mass="84163">MTNRLNNMNLVTKTTILLAIVLSFLLVSINIFSAAYTKSMISEKVTTQLQERIHQIKDTFITYDDLLKNTADSLFQAFSSQFERIELDESKLVKVNGVDTPLITDNGIKLNNNFDYVDNYTRLKGSTATVFARMGDDFIRVTTSLKRPDGSRTLGTFLGKKSPAYEPIMNGKKYFGSAHLFGSDYMAVYNPIIKDGKVIGILYVGYNYTKSFEDFKAKLKNIKVGENGYLFIVSTKEKNKGELILHPTKEKENIFKLDTDKNVLKMFDNEKGNIEYKWTDPKTNEIKTKIILFEDYKDRGWKVVLGTTKEDFLHESKDFTIILAVLSIVSICVLALVILFIIKKLVVKPLHNLQTGLNDFFAFLNNEKTKTNQIPVLSNDEIGVMSQVINENVKRIEENINIDNKLIENTVEVANSVNKGILDKKITQNSNNKMLNELKEVVNNMLVNISNHIQNVQTLLNSYTNYDYTKKLDVKGVEAHIKKLYDDSNFLGSSATQMLKLNLNNGQELQKSAQELNKIISNLSNSSNEQAASLEETAASLEELTSTMKNSQQSMYQMRENSNNLLSEVASGQKYAQNTAVSMDEINEQTNAIAEAIVIIDQIAFQTNILSLNAAVEAATAGEAGKGFAVVAQEVRNLASRSAEAAKEIKELVENATVKANSGKDIANEMIKGYEKLKNNIQETSDIINHVTTVSNEQLKGIEQINHAVNDLDKLTQTNANVARKATDISNSTNNIANIIVQEAKKAKFNQD</sequence>
<keyword evidence="5" id="KW-0472">Membrane</keyword>
<dbReference type="GO" id="GO:0007165">
    <property type="term" value="P:signal transduction"/>
    <property type="evidence" value="ECO:0007669"/>
    <property type="project" value="UniProtKB-KW"/>
</dbReference>
<evidence type="ECO:0000313" key="8">
    <source>
        <dbReference type="Proteomes" id="UP000290092"/>
    </source>
</evidence>
<keyword evidence="5" id="KW-0812">Transmembrane</keyword>
<dbReference type="Gene3D" id="1.10.287.950">
    <property type="entry name" value="Methyl-accepting chemotaxis protein"/>
    <property type="match status" value="1"/>
</dbReference>
<keyword evidence="4" id="KW-0175">Coiled coil</keyword>
<dbReference type="Pfam" id="PF00015">
    <property type="entry name" value="MCPsignal"/>
    <property type="match status" value="1"/>
</dbReference>
<keyword evidence="8" id="KW-1185">Reference proteome</keyword>
<dbReference type="PROSITE" id="PS50111">
    <property type="entry name" value="CHEMOTAXIS_TRANSDUC_2"/>
    <property type="match status" value="1"/>
</dbReference>
<comment type="similarity">
    <text evidence="2">Belongs to the methyl-accepting chemotaxis (MCP) protein family.</text>
</comment>
<organism evidence="7 8">
    <name type="scientific">Malaciobacter mytili LMG 24559</name>
    <dbReference type="NCBI Taxonomy" id="1032238"/>
    <lineage>
        <taxon>Bacteria</taxon>
        <taxon>Pseudomonadati</taxon>
        <taxon>Campylobacterota</taxon>
        <taxon>Epsilonproteobacteria</taxon>
        <taxon>Campylobacterales</taxon>
        <taxon>Arcobacteraceae</taxon>
        <taxon>Malaciobacter</taxon>
    </lineage>
</organism>
<evidence type="ECO:0000256" key="5">
    <source>
        <dbReference type="SAM" id="Phobius"/>
    </source>
</evidence>
<dbReference type="SUPFAM" id="SSF103190">
    <property type="entry name" value="Sensory domain-like"/>
    <property type="match status" value="1"/>
</dbReference>
<dbReference type="InterPro" id="IPR051310">
    <property type="entry name" value="MCP_chemotaxis"/>
</dbReference>
<keyword evidence="5" id="KW-1133">Transmembrane helix</keyword>
<reference evidence="7 8" key="1">
    <citation type="submission" date="2017-09" db="EMBL/GenBank/DDBJ databases">
        <title>Genomics of the genus Arcobacter.</title>
        <authorList>
            <person name="Perez-Cataluna A."/>
            <person name="Figueras M.J."/>
            <person name="Salas-Masso N."/>
        </authorList>
    </citation>
    <scope>NUCLEOTIDE SEQUENCE [LARGE SCALE GENOMIC DNA]</scope>
    <source>
        <strain evidence="7 8">CECT 7386</strain>
    </source>
</reference>
<dbReference type="PANTHER" id="PTHR43531:SF14">
    <property type="entry name" value="METHYL-ACCEPTING CHEMOTAXIS PROTEIN I-RELATED"/>
    <property type="match status" value="1"/>
</dbReference>
<dbReference type="KEGG" id="amyt:AMYT_0381"/>
<dbReference type="EMBL" id="NXID01000032">
    <property type="protein sequence ID" value="RXK15275.1"/>
    <property type="molecule type" value="Genomic_DNA"/>
</dbReference>
<proteinExistence type="inferred from homology"/>
<dbReference type="CDD" id="cd12912">
    <property type="entry name" value="PDC2_MCP_like"/>
    <property type="match status" value="1"/>
</dbReference>
<comment type="caution">
    <text evidence="7">The sequence shown here is derived from an EMBL/GenBank/DDBJ whole genome shotgun (WGS) entry which is preliminary data.</text>
</comment>
<dbReference type="PANTHER" id="PTHR43531">
    <property type="entry name" value="PROTEIN ICFG"/>
    <property type="match status" value="1"/>
</dbReference>
<dbReference type="SMART" id="SM00283">
    <property type="entry name" value="MA"/>
    <property type="match status" value="1"/>
</dbReference>
<evidence type="ECO:0000256" key="1">
    <source>
        <dbReference type="ARBA" id="ARBA00022481"/>
    </source>
</evidence>
<keyword evidence="3" id="KW-0807">Transducer</keyword>
<feature type="coiled-coil region" evidence="4">
    <location>
        <begin position="524"/>
        <end position="561"/>
    </location>
</feature>
<feature type="domain" description="Methyl-accepting transducer" evidence="6">
    <location>
        <begin position="505"/>
        <end position="734"/>
    </location>
</feature>
<dbReference type="Proteomes" id="UP000290092">
    <property type="component" value="Unassembled WGS sequence"/>
</dbReference>
<dbReference type="Gene3D" id="6.10.340.10">
    <property type="match status" value="1"/>
</dbReference>